<evidence type="ECO:0000259" key="3">
    <source>
        <dbReference type="Pfam" id="PF06580"/>
    </source>
</evidence>
<dbReference type="Proteomes" id="UP001325680">
    <property type="component" value="Chromosome"/>
</dbReference>
<feature type="signal peptide" evidence="2">
    <location>
        <begin position="1"/>
        <end position="22"/>
    </location>
</feature>
<keyword evidence="1" id="KW-0812">Transmembrane</keyword>
<evidence type="ECO:0000313" key="4">
    <source>
        <dbReference type="EMBL" id="WQD37789.1"/>
    </source>
</evidence>
<dbReference type="PANTHER" id="PTHR34220:SF7">
    <property type="entry name" value="SENSOR HISTIDINE KINASE YPDA"/>
    <property type="match status" value="1"/>
</dbReference>
<evidence type="ECO:0000256" key="2">
    <source>
        <dbReference type="SAM" id="SignalP"/>
    </source>
</evidence>
<sequence>MKKKRHLSLLLSMIWYSLVTQAQTMVHYPTVMKNKEPLLYGSVTAQKPDGGWIFRLSVSTADDSTTYYYPVNRLSRQVNIVYFLNTSRINISLSVNHNVKIEDIRFRVFEKDSAATANWQRVKGRTVRQNERDGSYQTNIFLPPVDCNNKVLYLQAYHINDPESLLTQIVSTKLITRPSVAAFYHFYKPSKKIMHQPDSSAYTDIKPLVSKTLKTVDLNEQQDIRSGQLILATDNEPTLYHAFIIRNYQGTDDSISLNRQWEQINTSNSRPHSLLKELPVNIGSSFYTIPIPLEHLSRPGKYRVAVIPGFLQPGSSTRFAHVFRDQSVTLNYTVLHTRSLQDWVMVVLSALGLLSVPFIIMLLYRKRRQKARLLYEEQSAKESRLKLDLVRAQLNPHFVYNALSGIQNLLQKNNTAAADKYLAKFSRLSRKILNDSERELISLADEKQLLDDYLQMEQMRFGFHYIIETCGDMDAINTEIPAMLIQPFAENAVKHGVSSVPDGNIAIQFEKSGSDILISIRDNGKGYTPGTSTGKGSMLSENRISLLNDIYKTTPIHLSVSTDKKGTLVQITLNDWLA</sequence>
<name>A0ABZ0W501_9BACT</name>
<dbReference type="SUPFAM" id="SSF55874">
    <property type="entry name" value="ATPase domain of HSP90 chaperone/DNA topoisomerase II/histidine kinase"/>
    <property type="match status" value="1"/>
</dbReference>
<accession>A0ABZ0W501</accession>
<gene>
    <name evidence="4" type="ORF">U0035_19155</name>
</gene>
<dbReference type="Gene3D" id="3.30.565.10">
    <property type="entry name" value="Histidine kinase-like ATPase, C-terminal domain"/>
    <property type="match status" value="1"/>
</dbReference>
<dbReference type="InterPro" id="IPR050640">
    <property type="entry name" value="Bact_2-comp_sensor_kinase"/>
</dbReference>
<dbReference type="EMBL" id="CP139960">
    <property type="protein sequence ID" value="WQD37789.1"/>
    <property type="molecule type" value="Genomic_DNA"/>
</dbReference>
<feature type="transmembrane region" description="Helical" evidence="1">
    <location>
        <begin position="343"/>
        <end position="364"/>
    </location>
</feature>
<reference evidence="4 5" key="1">
    <citation type="submission" date="2023-12" db="EMBL/GenBank/DDBJ databases">
        <title>Genome sequencing and assembly of bacterial species from a model synthetic community.</title>
        <authorList>
            <person name="Hogle S.L."/>
        </authorList>
    </citation>
    <scope>NUCLEOTIDE SEQUENCE [LARGE SCALE GENOMIC DNA]</scope>
    <source>
        <strain evidence="4 5">HAMBI_3031</strain>
    </source>
</reference>
<dbReference type="RefSeq" id="WP_114790554.1">
    <property type="nucleotide sequence ID" value="NZ_CP139960.1"/>
</dbReference>
<dbReference type="PANTHER" id="PTHR34220">
    <property type="entry name" value="SENSOR HISTIDINE KINASE YPDA"/>
    <property type="match status" value="1"/>
</dbReference>
<evidence type="ECO:0000313" key="5">
    <source>
        <dbReference type="Proteomes" id="UP001325680"/>
    </source>
</evidence>
<keyword evidence="1" id="KW-0472">Membrane</keyword>
<dbReference type="InterPro" id="IPR036890">
    <property type="entry name" value="HATPase_C_sf"/>
</dbReference>
<feature type="chain" id="PRO_5045820211" evidence="2">
    <location>
        <begin position="23"/>
        <end position="578"/>
    </location>
</feature>
<evidence type="ECO:0000256" key="1">
    <source>
        <dbReference type="SAM" id="Phobius"/>
    </source>
</evidence>
<keyword evidence="2" id="KW-0732">Signal</keyword>
<feature type="domain" description="Signal transduction histidine kinase internal region" evidence="3">
    <location>
        <begin position="386"/>
        <end position="462"/>
    </location>
</feature>
<keyword evidence="5" id="KW-1185">Reference proteome</keyword>
<dbReference type="InterPro" id="IPR010559">
    <property type="entry name" value="Sig_transdc_His_kin_internal"/>
</dbReference>
<keyword evidence="4" id="KW-0418">Kinase</keyword>
<protein>
    <submittedName>
        <fullName evidence="4">Histidine kinase</fullName>
    </submittedName>
</protein>
<proteinExistence type="predicted"/>
<dbReference type="Pfam" id="PF06580">
    <property type="entry name" value="His_kinase"/>
    <property type="match status" value="1"/>
</dbReference>
<dbReference type="GO" id="GO:0016301">
    <property type="term" value="F:kinase activity"/>
    <property type="evidence" value="ECO:0007669"/>
    <property type="project" value="UniProtKB-KW"/>
</dbReference>
<keyword evidence="4" id="KW-0808">Transferase</keyword>
<organism evidence="4 5">
    <name type="scientific">Niabella yanshanensis</name>
    <dbReference type="NCBI Taxonomy" id="577386"/>
    <lineage>
        <taxon>Bacteria</taxon>
        <taxon>Pseudomonadati</taxon>
        <taxon>Bacteroidota</taxon>
        <taxon>Chitinophagia</taxon>
        <taxon>Chitinophagales</taxon>
        <taxon>Chitinophagaceae</taxon>
        <taxon>Niabella</taxon>
    </lineage>
</organism>
<keyword evidence="1" id="KW-1133">Transmembrane helix</keyword>